<accession>A0A0E3KQB4</accession>
<reference evidence="1 2" key="1">
    <citation type="submission" date="2014-07" db="EMBL/GenBank/DDBJ databases">
        <title>Methanogenic archaea and the global carbon cycle.</title>
        <authorList>
            <person name="Henriksen J.R."/>
            <person name="Luke J."/>
            <person name="Reinhart S."/>
            <person name="Benedict M.N."/>
            <person name="Youngblut N.D."/>
            <person name="Metcalf M.E."/>
            <person name="Whitaker R.J."/>
            <person name="Metcalf W.W."/>
        </authorList>
    </citation>
    <scope>NUCLEOTIDE SEQUENCE [LARGE SCALE GENOMIC DNA]</scope>
    <source>
        <strain evidence="2">ATCC 43570 / DSM 1825 / OCM 12 / VKM B-1830 / TM-1</strain>
    </source>
</reference>
<dbReference type="OrthoDB" id="135573at2157"/>
<gene>
    <name evidence="1" type="ORF">MSTHT_2342</name>
</gene>
<dbReference type="EMBL" id="CP009501">
    <property type="protein sequence ID" value="AKB14100.1"/>
    <property type="molecule type" value="Genomic_DNA"/>
</dbReference>
<dbReference type="KEGG" id="mthr:MSTHT_2342"/>
<dbReference type="GeneID" id="41602245"/>
<dbReference type="RefSeq" id="WP_048168059.1">
    <property type="nucleotide sequence ID" value="NZ_CP009501.1"/>
</dbReference>
<dbReference type="HOGENOM" id="CLU_155672_0_0_2"/>
<dbReference type="Proteomes" id="UP000066529">
    <property type="component" value="Chromosome"/>
</dbReference>
<organism evidence="1 2">
    <name type="scientific">Methanosarcina thermophila (strain ATCC 43570 / DSM 1825 / OCM 12 / VKM B-1830 / TM-1)</name>
    <dbReference type="NCBI Taxonomy" id="523844"/>
    <lineage>
        <taxon>Archaea</taxon>
        <taxon>Methanobacteriati</taxon>
        <taxon>Methanobacteriota</taxon>
        <taxon>Stenosarchaea group</taxon>
        <taxon>Methanomicrobia</taxon>
        <taxon>Methanosarcinales</taxon>
        <taxon>Methanosarcinaceae</taxon>
        <taxon>Methanosarcina</taxon>
    </lineage>
</organism>
<name>A0A0E3KQB4_METTT</name>
<sequence>MVNLGEDNLPENTYYYPRPEPGEKIPIQVLNFRRLFAAWSPELKRTLYFEKPPEDENLKRLREIVLLKVYDWLAGREGLIELNDAEFEQFMQVYEAFLEKLGEIQYLRRKKGRKTENLFELKESPYVIREVKKGPFSDKL</sequence>
<evidence type="ECO:0000313" key="2">
    <source>
        <dbReference type="Proteomes" id="UP000066529"/>
    </source>
</evidence>
<dbReference type="AlphaFoldDB" id="A0A0E3KQB4"/>
<dbReference type="PATRIC" id="fig|523844.20.peg.2863"/>
<protein>
    <submittedName>
        <fullName evidence="1">Uncharacterized protein</fullName>
    </submittedName>
</protein>
<proteinExistence type="predicted"/>
<evidence type="ECO:0000313" key="1">
    <source>
        <dbReference type="EMBL" id="AKB14100.1"/>
    </source>
</evidence>